<dbReference type="EMBL" id="FMZZ01000019">
    <property type="protein sequence ID" value="SDD83756.1"/>
    <property type="molecule type" value="Genomic_DNA"/>
</dbReference>
<dbReference type="Proteomes" id="UP000199501">
    <property type="component" value="Unassembled WGS sequence"/>
</dbReference>
<dbReference type="RefSeq" id="WP_091456739.1">
    <property type="nucleotide sequence ID" value="NZ_FMZZ01000019.1"/>
</dbReference>
<dbReference type="STRING" id="1271860.SAMN05216174_11994"/>
<gene>
    <name evidence="2" type="ORF">SAMN05216174_11994</name>
</gene>
<name>A0A1G6Y2B6_9PSEU</name>
<keyword evidence="3" id="KW-1185">Reference proteome</keyword>
<organism evidence="2 3">
    <name type="scientific">Actinokineospora iranica</name>
    <dbReference type="NCBI Taxonomy" id="1271860"/>
    <lineage>
        <taxon>Bacteria</taxon>
        <taxon>Bacillati</taxon>
        <taxon>Actinomycetota</taxon>
        <taxon>Actinomycetes</taxon>
        <taxon>Pseudonocardiales</taxon>
        <taxon>Pseudonocardiaceae</taxon>
        <taxon>Actinokineospora</taxon>
    </lineage>
</organism>
<reference evidence="3" key="1">
    <citation type="submission" date="2016-10" db="EMBL/GenBank/DDBJ databases">
        <authorList>
            <person name="Varghese N."/>
            <person name="Submissions S."/>
        </authorList>
    </citation>
    <scope>NUCLEOTIDE SEQUENCE [LARGE SCALE GENOMIC DNA]</scope>
    <source>
        <strain evidence="3">IBRC-M 10403</strain>
    </source>
</reference>
<evidence type="ECO:0000313" key="3">
    <source>
        <dbReference type="Proteomes" id="UP000199501"/>
    </source>
</evidence>
<dbReference type="OrthoDB" id="3684204at2"/>
<evidence type="ECO:0000313" key="2">
    <source>
        <dbReference type="EMBL" id="SDD83756.1"/>
    </source>
</evidence>
<evidence type="ECO:0008006" key="4">
    <source>
        <dbReference type="Google" id="ProtNLM"/>
    </source>
</evidence>
<proteinExistence type="predicted"/>
<feature type="coiled-coil region" evidence="1">
    <location>
        <begin position="84"/>
        <end position="111"/>
    </location>
</feature>
<sequence length="118" mass="12945">MDGMAKNMSKFSASARAGEFTVNQHGGDAILAAIREMQQWYSNSVYKLNALAQQPKLGSSNNAKIMAPLLVQVATDHQGFLTQLEKFKDVLTEAEESIKIAMANYRNADDDAQGKFTT</sequence>
<dbReference type="AlphaFoldDB" id="A0A1G6Y2B6"/>
<accession>A0A1G6Y2B6</accession>
<protein>
    <recommendedName>
        <fullName evidence="4">Excreted virulence factor EspC, type VII ESX diderm</fullName>
    </recommendedName>
</protein>
<keyword evidence="1" id="KW-0175">Coiled coil</keyword>
<evidence type="ECO:0000256" key="1">
    <source>
        <dbReference type="SAM" id="Coils"/>
    </source>
</evidence>